<evidence type="ECO:0000259" key="1">
    <source>
        <dbReference type="Pfam" id="PF04248"/>
    </source>
</evidence>
<evidence type="ECO:0000313" key="3">
    <source>
        <dbReference type="Proteomes" id="UP000186040"/>
    </source>
</evidence>
<evidence type="ECO:0000313" key="2">
    <source>
        <dbReference type="EMBL" id="OLR93610.1"/>
    </source>
</evidence>
<dbReference type="Gene3D" id="2.170.150.40">
    <property type="entry name" value="Domain of unknown function (DUF427)"/>
    <property type="match status" value="2"/>
</dbReference>
<accession>A0A1Q9LNK9</accession>
<reference evidence="2 3" key="1">
    <citation type="submission" date="2016-10" db="EMBL/GenBank/DDBJ databases">
        <title>The Draft Genome Sequence of Actinokineospora bangkokensis 44EHWT reveals the biosynthetic pathway of antifungal compounds Thailandins with unusual extender unit butylmalonyl-CoA.</title>
        <authorList>
            <person name="Greule A."/>
            <person name="Intra B."/>
            <person name="Flemming S."/>
            <person name="Rommel M.G."/>
            <person name="Panbangred W."/>
            <person name="Bechthold A."/>
        </authorList>
    </citation>
    <scope>NUCLEOTIDE SEQUENCE [LARGE SCALE GENOMIC DNA]</scope>
    <source>
        <strain evidence="2 3">44EHW</strain>
    </source>
</reference>
<dbReference type="PANTHER" id="PTHR34310">
    <property type="entry name" value="DUF427 DOMAIN PROTEIN (AFU_ORTHOLOGUE AFUA_3G02220)"/>
    <property type="match status" value="1"/>
</dbReference>
<dbReference type="InterPro" id="IPR038694">
    <property type="entry name" value="DUF427_sf"/>
</dbReference>
<protein>
    <recommendedName>
        <fullName evidence="1">DUF427 domain-containing protein</fullName>
    </recommendedName>
</protein>
<sequence>MDESRDGVIRVEQGRKRVRAFLGGQLVVDTLRPVLVWEWTRYPTYYVPVEDVRAELVPTGEVLPTGRGRAAVHDLRAGGLTAPRAAVRYLDPPVAELRDLVRVEWAAVDQWFEEDEPVSVHPRDPYKRIDALASSRRVRVELGGVLVADSTRPVILYETGLPPRYYLPLTDVRQDLLRPSALRTSCPYKGTADYWSVEVGGTLHRDVLWGYRTTLPESAKIAGMVAFHDERVHLTVDGAPG</sequence>
<feature type="domain" description="DUF427" evidence="1">
    <location>
        <begin position="138"/>
        <end position="229"/>
    </location>
</feature>
<dbReference type="Pfam" id="PF04248">
    <property type="entry name" value="NTP_transf_9"/>
    <property type="match status" value="2"/>
</dbReference>
<dbReference type="Proteomes" id="UP000186040">
    <property type="component" value="Unassembled WGS sequence"/>
</dbReference>
<name>A0A1Q9LNK9_9PSEU</name>
<dbReference type="RefSeq" id="WP_075974506.1">
    <property type="nucleotide sequence ID" value="NZ_MKQR01000009.1"/>
</dbReference>
<dbReference type="AlphaFoldDB" id="A0A1Q9LNK9"/>
<dbReference type="InterPro" id="IPR007361">
    <property type="entry name" value="DUF427"/>
</dbReference>
<dbReference type="STRING" id="1193682.BJP25_15130"/>
<proteinExistence type="predicted"/>
<keyword evidence="3" id="KW-1185">Reference proteome</keyword>
<dbReference type="PANTHER" id="PTHR34310:SF9">
    <property type="entry name" value="BLR5716 PROTEIN"/>
    <property type="match status" value="1"/>
</dbReference>
<comment type="caution">
    <text evidence="2">The sequence shown here is derived from an EMBL/GenBank/DDBJ whole genome shotgun (WGS) entry which is preliminary data.</text>
</comment>
<organism evidence="2 3">
    <name type="scientific">Actinokineospora bangkokensis</name>
    <dbReference type="NCBI Taxonomy" id="1193682"/>
    <lineage>
        <taxon>Bacteria</taxon>
        <taxon>Bacillati</taxon>
        <taxon>Actinomycetota</taxon>
        <taxon>Actinomycetes</taxon>
        <taxon>Pseudonocardiales</taxon>
        <taxon>Pseudonocardiaceae</taxon>
        <taxon>Actinokineospora</taxon>
    </lineage>
</organism>
<gene>
    <name evidence="2" type="ORF">BJP25_15130</name>
</gene>
<dbReference type="OrthoDB" id="285364at2"/>
<feature type="domain" description="DUF427" evidence="1">
    <location>
        <begin position="18"/>
        <end position="101"/>
    </location>
</feature>
<dbReference type="EMBL" id="MKQR01000009">
    <property type="protein sequence ID" value="OLR93610.1"/>
    <property type="molecule type" value="Genomic_DNA"/>
</dbReference>